<evidence type="ECO:0000256" key="7">
    <source>
        <dbReference type="ARBA" id="ARBA00023163"/>
    </source>
</evidence>
<keyword evidence="6" id="KW-0238">DNA-binding</keyword>
<dbReference type="SMART" id="SM01019">
    <property type="entry name" value="B3"/>
    <property type="match status" value="2"/>
</dbReference>
<keyword evidence="3" id="KW-0863">Zinc-finger</keyword>
<dbReference type="GO" id="GO:0003677">
    <property type="term" value="F:DNA binding"/>
    <property type="evidence" value="ECO:0007669"/>
    <property type="project" value="UniProtKB-KW"/>
</dbReference>
<feature type="domain" description="TF-B3" evidence="10">
    <location>
        <begin position="558"/>
        <end position="614"/>
    </location>
</feature>
<dbReference type="PROSITE" id="PS01359">
    <property type="entry name" value="ZF_PHD_1"/>
    <property type="match status" value="1"/>
</dbReference>
<dbReference type="InterPro" id="IPR015300">
    <property type="entry name" value="DNA-bd_pseudobarrel_sf"/>
</dbReference>
<keyword evidence="4" id="KW-0862">Zinc</keyword>
<evidence type="ECO:0000259" key="10">
    <source>
        <dbReference type="PROSITE" id="PS50863"/>
    </source>
</evidence>
<dbReference type="GO" id="GO:0005634">
    <property type="term" value="C:nucleus"/>
    <property type="evidence" value="ECO:0007669"/>
    <property type="project" value="UniProtKB-SubCell"/>
</dbReference>
<dbReference type="Pfam" id="PF02362">
    <property type="entry name" value="B3"/>
    <property type="match status" value="2"/>
</dbReference>
<evidence type="ECO:0000313" key="11">
    <source>
        <dbReference type="EMBL" id="CAL4934763.1"/>
    </source>
</evidence>
<organism evidence="11 12">
    <name type="scientific">Urochloa decumbens</name>
    <dbReference type="NCBI Taxonomy" id="240449"/>
    <lineage>
        <taxon>Eukaryota</taxon>
        <taxon>Viridiplantae</taxon>
        <taxon>Streptophyta</taxon>
        <taxon>Embryophyta</taxon>
        <taxon>Tracheophyta</taxon>
        <taxon>Spermatophyta</taxon>
        <taxon>Magnoliopsida</taxon>
        <taxon>Liliopsida</taxon>
        <taxon>Poales</taxon>
        <taxon>Poaceae</taxon>
        <taxon>PACMAD clade</taxon>
        <taxon>Panicoideae</taxon>
        <taxon>Panicodae</taxon>
        <taxon>Paniceae</taxon>
        <taxon>Melinidinae</taxon>
        <taxon>Urochloa</taxon>
    </lineage>
</organism>
<dbReference type="InterPro" id="IPR001965">
    <property type="entry name" value="Znf_PHD"/>
</dbReference>
<accession>A0ABC8XXJ7</accession>
<dbReference type="SUPFAM" id="SSF57903">
    <property type="entry name" value="FYVE/PHD zinc finger"/>
    <property type="match status" value="2"/>
</dbReference>
<dbReference type="SUPFAM" id="SSF101936">
    <property type="entry name" value="DNA-binding pseudobarrel domain"/>
    <property type="match status" value="2"/>
</dbReference>
<feature type="domain" description="TF-B3" evidence="10">
    <location>
        <begin position="321"/>
        <end position="420"/>
    </location>
</feature>
<keyword evidence="7" id="KW-0804">Transcription</keyword>
<dbReference type="AlphaFoldDB" id="A0ABC8XXJ7"/>
<evidence type="ECO:0000256" key="6">
    <source>
        <dbReference type="ARBA" id="ARBA00023125"/>
    </source>
</evidence>
<protein>
    <recommendedName>
        <fullName evidence="10">TF-B3 domain-containing protein</fullName>
    </recommendedName>
</protein>
<dbReference type="Gene3D" id="3.30.40.10">
    <property type="entry name" value="Zinc/RING finger domain, C3HC4 (zinc finger)"/>
    <property type="match status" value="2"/>
</dbReference>
<evidence type="ECO:0000256" key="5">
    <source>
        <dbReference type="ARBA" id="ARBA00023015"/>
    </source>
</evidence>
<dbReference type="Proteomes" id="UP001497457">
    <property type="component" value="Chromosome 15b"/>
</dbReference>
<evidence type="ECO:0000313" key="12">
    <source>
        <dbReference type="Proteomes" id="UP001497457"/>
    </source>
</evidence>
<dbReference type="GO" id="GO:0008270">
    <property type="term" value="F:zinc ion binding"/>
    <property type="evidence" value="ECO:0007669"/>
    <property type="project" value="UniProtKB-KW"/>
</dbReference>
<name>A0ABC8XXJ7_9POAL</name>
<dbReference type="PROSITE" id="PS50863">
    <property type="entry name" value="B3"/>
    <property type="match status" value="2"/>
</dbReference>
<sequence>MPQADTVCEVCGDIGYKHLLVCCRDCKCSAVHLYCLEKVIYEASLAEWWCDECLQRRGEVISSRSLEKVSRQRSPSHAHFGSTLCQQVTRTGAITRARAAAAEAQGGMPSTSTAPAVVPVPARESPVSGAATVSFDGDNIDHIPLRHRHIDDILWNGHQPWNSTDILCEICGNIGYKRLLVCCRDCKCSAVHLYCLDKVIFDASLAEWWCYECLERGVTCSRSLERESNERSPSHAHFGSTVHEQATKGVESATNTGLRRKGKAEDIPSAKNSSESDDLQESSRAPKADYVLSYRSYLSEAQKERVMAFIQEIQPKITVFVAVMQKRNVQPPGPFLGISKEYALPHFPHKSSNVILQTPSKSNKWHLKFYKRNASRKNMLMGQWLDFVRDNHVQEGDICLLFPTAGGRRYTFTVYLLCASATHSIGRAGFQMVCPCPGRSSTKMASEVHIMEESINGEHISLETGMHEISDESLECEDSGGLSQPPYIVPSRNSLSKPQKKIVEERVRAIKSKLPICVAVMKNNNVGDAQKWMLELCVRYAAVHLPASGQTVTLQCMGKTWIAQMVIHNGRRWFLNGGWAKFTRDNGLQVGDICLFELKDKRKLTMKVHIISREQFSLK</sequence>
<evidence type="ECO:0000256" key="3">
    <source>
        <dbReference type="ARBA" id="ARBA00022771"/>
    </source>
</evidence>
<proteinExistence type="predicted"/>
<keyword evidence="2" id="KW-0479">Metal-binding</keyword>
<keyword evidence="12" id="KW-1185">Reference proteome</keyword>
<dbReference type="Gene3D" id="2.40.330.10">
    <property type="entry name" value="DNA-binding pseudobarrel domain"/>
    <property type="match status" value="2"/>
</dbReference>
<evidence type="ECO:0000256" key="2">
    <source>
        <dbReference type="ARBA" id="ARBA00022723"/>
    </source>
</evidence>
<keyword evidence="8" id="KW-0539">Nucleus</keyword>
<dbReference type="PANTHER" id="PTHR31391:SF153">
    <property type="entry name" value="TF-B3 DOMAIN-CONTAINING PROTEIN"/>
    <property type="match status" value="1"/>
</dbReference>
<evidence type="ECO:0000256" key="9">
    <source>
        <dbReference type="SAM" id="MobiDB-lite"/>
    </source>
</evidence>
<dbReference type="InterPro" id="IPR044837">
    <property type="entry name" value="REM16-like"/>
</dbReference>
<dbReference type="SMART" id="SM00249">
    <property type="entry name" value="PHD"/>
    <property type="match status" value="2"/>
</dbReference>
<dbReference type="InterPro" id="IPR003340">
    <property type="entry name" value="B3_DNA-bd"/>
</dbReference>
<evidence type="ECO:0000256" key="8">
    <source>
        <dbReference type="ARBA" id="ARBA00023242"/>
    </source>
</evidence>
<comment type="subcellular location">
    <subcellularLocation>
        <location evidence="1">Nucleus</location>
    </subcellularLocation>
</comment>
<dbReference type="InterPro" id="IPR013083">
    <property type="entry name" value="Znf_RING/FYVE/PHD"/>
</dbReference>
<dbReference type="CDD" id="cd10017">
    <property type="entry name" value="B3_DNA"/>
    <property type="match status" value="2"/>
</dbReference>
<evidence type="ECO:0000256" key="4">
    <source>
        <dbReference type="ARBA" id="ARBA00022833"/>
    </source>
</evidence>
<keyword evidence="5" id="KW-0805">Transcription regulation</keyword>
<dbReference type="InterPro" id="IPR011011">
    <property type="entry name" value="Znf_FYVE_PHD"/>
</dbReference>
<dbReference type="PANTHER" id="PTHR31391">
    <property type="entry name" value="B3 DOMAIN-CONTAINING PROTEIN OS11G0197600-RELATED"/>
    <property type="match status" value="1"/>
</dbReference>
<reference evidence="12" key="1">
    <citation type="submission" date="2024-06" db="EMBL/GenBank/DDBJ databases">
        <authorList>
            <person name="Ryan C."/>
        </authorList>
    </citation>
    <scope>NUCLEOTIDE SEQUENCE [LARGE SCALE GENOMIC DNA]</scope>
</reference>
<dbReference type="EMBL" id="OZ075125">
    <property type="protein sequence ID" value="CAL4934763.1"/>
    <property type="molecule type" value="Genomic_DNA"/>
</dbReference>
<reference evidence="11 12" key="2">
    <citation type="submission" date="2024-10" db="EMBL/GenBank/DDBJ databases">
        <authorList>
            <person name="Ryan C."/>
        </authorList>
    </citation>
    <scope>NUCLEOTIDE SEQUENCE [LARGE SCALE GENOMIC DNA]</scope>
</reference>
<feature type="region of interest" description="Disordered" evidence="9">
    <location>
        <begin position="231"/>
        <end position="284"/>
    </location>
</feature>
<dbReference type="InterPro" id="IPR019786">
    <property type="entry name" value="Zinc_finger_PHD-type_CS"/>
</dbReference>
<evidence type="ECO:0000256" key="1">
    <source>
        <dbReference type="ARBA" id="ARBA00004123"/>
    </source>
</evidence>
<gene>
    <name evidence="11" type="ORF">URODEC1_LOCUS28882</name>
</gene>